<dbReference type="AlphaFoldDB" id="A0A5N5WEW2"/>
<evidence type="ECO:0000313" key="3">
    <source>
        <dbReference type="Proteomes" id="UP000327000"/>
    </source>
</evidence>
<proteinExistence type="predicted"/>
<gene>
    <name evidence="2" type="ORF">FRZ00_01575</name>
</gene>
<name>A0A5N5WEW2_STRMB</name>
<dbReference type="Proteomes" id="UP000327000">
    <property type="component" value="Unassembled WGS sequence"/>
</dbReference>
<comment type="caution">
    <text evidence="2">The sequence shown here is derived from an EMBL/GenBank/DDBJ whole genome shotgun (WGS) entry which is preliminary data.</text>
</comment>
<evidence type="ECO:0000256" key="1">
    <source>
        <dbReference type="SAM" id="MobiDB-lite"/>
    </source>
</evidence>
<feature type="region of interest" description="Disordered" evidence="1">
    <location>
        <begin position="114"/>
        <end position="155"/>
    </location>
</feature>
<accession>A0A5N5WEW2</accession>
<feature type="compositionally biased region" description="Basic and acidic residues" evidence="1">
    <location>
        <begin position="136"/>
        <end position="155"/>
    </location>
</feature>
<dbReference type="OrthoDB" id="3872852at2"/>
<reference evidence="2 3" key="1">
    <citation type="journal article" date="2019" name="Microb. Cell Fact.">
        <title>Exploring novel herbicidin analogues by transcriptional regulator overexpression and MS/MS molecular networking.</title>
        <authorList>
            <person name="Shi Y."/>
            <person name="Gu R."/>
            <person name="Li Y."/>
            <person name="Wang X."/>
            <person name="Ren W."/>
            <person name="Li X."/>
            <person name="Wang L."/>
            <person name="Xie Y."/>
            <person name="Hong B."/>
        </authorList>
    </citation>
    <scope>NUCLEOTIDE SEQUENCE [LARGE SCALE GENOMIC DNA]</scope>
    <source>
        <strain evidence="2 3">US-43</strain>
    </source>
</reference>
<keyword evidence="3" id="KW-1185">Reference proteome</keyword>
<organism evidence="2 3">
    <name type="scientific">Streptomyces mobaraensis</name>
    <name type="common">Streptoverticillium mobaraense</name>
    <dbReference type="NCBI Taxonomy" id="35621"/>
    <lineage>
        <taxon>Bacteria</taxon>
        <taxon>Bacillati</taxon>
        <taxon>Actinomycetota</taxon>
        <taxon>Actinomycetes</taxon>
        <taxon>Kitasatosporales</taxon>
        <taxon>Streptomycetaceae</taxon>
        <taxon>Streptomyces</taxon>
    </lineage>
</organism>
<dbReference type="RefSeq" id="WP_004949117.1">
    <property type="nucleotide sequence ID" value="NZ_JBFADJ010000004.1"/>
</dbReference>
<evidence type="ECO:0000313" key="2">
    <source>
        <dbReference type="EMBL" id="KAB7852500.1"/>
    </source>
</evidence>
<protein>
    <submittedName>
        <fullName evidence="2">Uncharacterized protein</fullName>
    </submittedName>
</protein>
<dbReference type="EMBL" id="VOKX01000003">
    <property type="protein sequence ID" value="KAB7852500.1"/>
    <property type="molecule type" value="Genomic_DNA"/>
</dbReference>
<sequence>MSSARPAARPLPPRWVPVGDGPHLCAAGERWDAVRVGEAVGRRAVAFLREAGEPVGPVVLDPEGPEPRMYFLVPVGTAARWEEPGTVPLGARCHVLVPSADRVRPPGLHWHVVPAAPRPPTRPDALRRALGRARRARAEEEPRESRAERPGEVAS</sequence>